<evidence type="ECO:0000313" key="3">
    <source>
        <dbReference type="EMBL" id="CEM48227.1"/>
    </source>
</evidence>
<name>A0A0G4HUU8_9ALVE</name>
<keyword evidence="1" id="KW-0175">Coiled coil</keyword>
<reference evidence="3" key="1">
    <citation type="submission" date="2014-11" db="EMBL/GenBank/DDBJ databases">
        <authorList>
            <person name="Otto D Thomas"/>
            <person name="Naeem Raeece"/>
        </authorList>
    </citation>
    <scope>NUCLEOTIDE SEQUENCE</scope>
</reference>
<feature type="compositionally biased region" description="Basic residues" evidence="2">
    <location>
        <begin position="349"/>
        <end position="372"/>
    </location>
</feature>
<evidence type="ECO:0000256" key="2">
    <source>
        <dbReference type="SAM" id="MobiDB-lite"/>
    </source>
</evidence>
<evidence type="ECO:0000256" key="1">
    <source>
        <dbReference type="SAM" id="Coils"/>
    </source>
</evidence>
<proteinExistence type="predicted"/>
<dbReference type="AlphaFoldDB" id="A0A0G4HUU8"/>
<feature type="compositionally biased region" description="Basic residues" evidence="2">
    <location>
        <begin position="319"/>
        <end position="333"/>
    </location>
</feature>
<dbReference type="VEuPathDB" id="CryptoDB:Cvel_8727"/>
<dbReference type="EMBL" id="CDMZ01003972">
    <property type="protein sequence ID" value="CEM48227.1"/>
    <property type="molecule type" value="Genomic_DNA"/>
</dbReference>
<feature type="compositionally biased region" description="Low complexity" evidence="2">
    <location>
        <begin position="334"/>
        <end position="348"/>
    </location>
</feature>
<dbReference type="PhylomeDB" id="A0A0G4HUU8"/>
<gene>
    <name evidence="3" type="ORF">Cvel_8727</name>
</gene>
<sequence length="372" mass="39520">MVSSAGPPTRTYWCAPSAAPATQVTPTATEEGVAVVQSRAPGASPIPVTQTLATPTASDAKPLPTATPTAQYASLPPGYVRMLPPGQPSVGTLRPVYYPPRPSVTSTVTAPPTGAPVPIAQPMVPYGVPRMIPAGGAPFVPPQHAASLLQEYHLQKGEIDSCKQQLSTLNNEMNFLRANNQGMQARLQNHETIFRGMPPPGRPPMMYPGYPHPGFAFPPMTTRPEARDVSLVKNGSADDPTDVAIHNWCKQNPSIKLDVTRIDKNLYNMNAVEVSAFIDQSGMPYVMVGEDRLLMEDFVILLKAAEDNTQKPGGAAPKAKAKAKPKAKSKATPKPKSPTGRPASPKAKAVTKPKAKPKSAKVSPKAKAKAPR</sequence>
<protein>
    <submittedName>
        <fullName evidence="3">Uncharacterized protein</fullName>
    </submittedName>
</protein>
<accession>A0A0G4HUU8</accession>
<feature type="region of interest" description="Disordered" evidence="2">
    <location>
        <begin position="309"/>
        <end position="372"/>
    </location>
</feature>
<organism evidence="3">
    <name type="scientific">Chromera velia CCMP2878</name>
    <dbReference type="NCBI Taxonomy" id="1169474"/>
    <lineage>
        <taxon>Eukaryota</taxon>
        <taxon>Sar</taxon>
        <taxon>Alveolata</taxon>
        <taxon>Colpodellida</taxon>
        <taxon>Chromeraceae</taxon>
        <taxon>Chromera</taxon>
    </lineage>
</organism>
<feature type="coiled-coil region" evidence="1">
    <location>
        <begin position="159"/>
        <end position="193"/>
    </location>
</feature>